<organism evidence="1 2">
    <name type="scientific">Marchantia polymorpha</name>
    <name type="common">Common liverwort</name>
    <name type="synonym">Marchantia aquatica</name>
    <dbReference type="NCBI Taxonomy" id="3197"/>
    <lineage>
        <taxon>Eukaryota</taxon>
        <taxon>Viridiplantae</taxon>
        <taxon>Streptophyta</taxon>
        <taxon>Embryophyta</taxon>
        <taxon>Marchantiophyta</taxon>
        <taxon>Marchantiopsida</taxon>
        <taxon>Marchantiidae</taxon>
        <taxon>Marchantiales</taxon>
        <taxon>Marchantiaceae</taxon>
        <taxon>Marchantia</taxon>
    </lineage>
</organism>
<name>A0A2R6WY34_MARPO</name>
<protein>
    <submittedName>
        <fullName evidence="1">Uncharacterized protein</fullName>
    </submittedName>
</protein>
<evidence type="ECO:0000313" key="1">
    <source>
        <dbReference type="EMBL" id="PTQ38743.1"/>
    </source>
</evidence>
<dbReference type="EMBL" id="KZ772721">
    <property type="protein sequence ID" value="PTQ38743.1"/>
    <property type="molecule type" value="Genomic_DNA"/>
</dbReference>
<dbReference type="AlphaFoldDB" id="A0A2R6WY34"/>
<proteinExistence type="predicted"/>
<dbReference type="Proteomes" id="UP000244005">
    <property type="component" value="Unassembled WGS sequence"/>
</dbReference>
<sequence length="99" mass="11066">MAGVLTSANPENRFCAARSEFEPPQGISPRLSTGGEILRFLCSSQRPQSLCRSDWFRNCCGFSDDMAIFGRATRIARISTSFDANQVCDRMLRSIESEH</sequence>
<reference evidence="2" key="1">
    <citation type="journal article" date="2017" name="Cell">
        <title>Insights into land plant evolution garnered from the Marchantia polymorpha genome.</title>
        <authorList>
            <person name="Bowman J.L."/>
            <person name="Kohchi T."/>
            <person name="Yamato K.T."/>
            <person name="Jenkins J."/>
            <person name="Shu S."/>
            <person name="Ishizaki K."/>
            <person name="Yamaoka S."/>
            <person name="Nishihama R."/>
            <person name="Nakamura Y."/>
            <person name="Berger F."/>
            <person name="Adam C."/>
            <person name="Aki S.S."/>
            <person name="Althoff F."/>
            <person name="Araki T."/>
            <person name="Arteaga-Vazquez M.A."/>
            <person name="Balasubrmanian S."/>
            <person name="Barry K."/>
            <person name="Bauer D."/>
            <person name="Boehm C.R."/>
            <person name="Briginshaw L."/>
            <person name="Caballero-Perez J."/>
            <person name="Catarino B."/>
            <person name="Chen F."/>
            <person name="Chiyoda S."/>
            <person name="Chovatia M."/>
            <person name="Davies K.M."/>
            <person name="Delmans M."/>
            <person name="Demura T."/>
            <person name="Dierschke T."/>
            <person name="Dolan L."/>
            <person name="Dorantes-Acosta A.E."/>
            <person name="Eklund D.M."/>
            <person name="Florent S.N."/>
            <person name="Flores-Sandoval E."/>
            <person name="Fujiyama A."/>
            <person name="Fukuzawa H."/>
            <person name="Galik B."/>
            <person name="Grimanelli D."/>
            <person name="Grimwood J."/>
            <person name="Grossniklaus U."/>
            <person name="Hamada T."/>
            <person name="Haseloff J."/>
            <person name="Hetherington A.J."/>
            <person name="Higo A."/>
            <person name="Hirakawa Y."/>
            <person name="Hundley H.N."/>
            <person name="Ikeda Y."/>
            <person name="Inoue K."/>
            <person name="Inoue S.I."/>
            <person name="Ishida S."/>
            <person name="Jia Q."/>
            <person name="Kakita M."/>
            <person name="Kanazawa T."/>
            <person name="Kawai Y."/>
            <person name="Kawashima T."/>
            <person name="Kennedy M."/>
            <person name="Kinose K."/>
            <person name="Kinoshita T."/>
            <person name="Kohara Y."/>
            <person name="Koide E."/>
            <person name="Komatsu K."/>
            <person name="Kopischke S."/>
            <person name="Kubo M."/>
            <person name="Kyozuka J."/>
            <person name="Lagercrantz U."/>
            <person name="Lin S.S."/>
            <person name="Lindquist E."/>
            <person name="Lipzen A.M."/>
            <person name="Lu C.W."/>
            <person name="De Luna E."/>
            <person name="Martienssen R.A."/>
            <person name="Minamino N."/>
            <person name="Mizutani M."/>
            <person name="Mizutani M."/>
            <person name="Mochizuki N."/>
            <person name="Monte I."/>
            <person name="Mosher R."/>
            <person name="Nagasaki H."/>
            <person name="Nakagami H."/>
            <person name="Naramoto S."/>
            <person name="Nishitani K."/>
            <person name="Ohtani M."/>
            <person name="Okamoto T."/>
            <person name="Okumura M."/>
            <person name="Phillips J."/>
            <person name="Pollak B."/>
            <person name="Reinders A."/>
            <person name="Rovekamp M."/>
            <person name="Sano R."/>
            <person name="Sawa S."/>
            <person name="Schmid M.W."/>
            <person name="Shirakawa M."/>
            <person name="Solano R."/>
            <person name="Spunde A."/>
            <person name="Suetsugu N."/>
            <person name="Sugano S."/>
            <person name="Sugiyama A."/>
            <person name="Sun R."/>
            <person name="Suzuki Y."/>
            <person name="Takenaka M."/>
            <person name="Takezawa D."/>
            <person name="Tomogane H."/>
            <person name="Tsuzuki M."/>
            <person name="Ueda T."/>
            <person name="Umeda M."/>
            <person name="Ward J.M."/>
            <person name="Watanabe Y."/>
            <person name="Yazaki K."/>
            <person name="Yokoyama R."/>
            <person name="Yoshitake Y."/>
            <person name="Yotsui I."/>
            <person name="Zachgo S."/>
            <person name="Schmutz J."/>
        </authorList>
    </citation>
    <scope>NUCLEOTIDE SEQUENCE [LARGE SCALE GENOMIC DNA]</scope>
    <source>
        <strain evidence="2">Tak-1</strain>
    </source>
</reference>
<evidence type="ECO:0000313" key="2">
    <source>
        <dbReference type="Proteomes" id="UP000244005"/>
    </source>
</evidence>
<gene>
    <name evidence="1" type="ORF">MARPO_0049s0038</name>
</gene>
<keyword evidence="2" id="KW-1185">Reference proteome</keyword>
<accession>A0A2R6WY34</accession>